<dbReference type="InterPro" id="IPR009003">
    <property type="entry name" value="Peptidase_S1_PA"/>
</dbReference>
<protein>
    <recommendedName>
        <fullName evidence="8">CLIP domain-containing serine protease</fullName>
        <ecNumber evidence="8">3.4.21.-</ecNumber>
    </recommendedName>
</protein>
<dbReference type="InterPro" id="IPR038565">
    <property type="entry name" value="CLIP_sf"/>
</dbReference>
<evidence type="ECO:0000256" key="8">
    <source>
        <dbReference type="RuleBase" id="RU366078"/>
    </source>
</evidence>
<dbReference type="InterPro" id="IPR001314">
    <property type="entry name" value="Peptidase_S1A"/>
</dbReference>
<dbReference type="RefSeq" id="XP_062707572.1">
    <property type="nucleotide sequence ID" value="XM_062851588.1"/>
</dbReference>
<evidence type="ECO:0000256" key="6">
    <source>
        <dbReference type="ARBA" id="ARBA00023180"/>
    </source>
</evidence>
<dbReference type="InterPro" id="IPR001254">
    <property type="entry name" value="Trypsin_dom"/>
</dbReference>
<evidence type="ECO:0000313" key="12">
    <source>
        <dbReference type="EnsemblMetazoa" id="AALFPA23_017556.P25679"/>
    </source>
</evidence>
<dbReference type="EC" id="3.4.21.-" evidence="8"/>
<comment type="similarity">
    <text evidence="7 8">Belongs to the peptidase S1 family. CLIP subfamily.</text>
</comment>
<comment type="subcellular location">
    <subcellularLocation>
        <location evidence="8">Secreted</location>
    </subcellularLocation>
</comment>
<dbReference type="PROSITE" id="PS51888">
    <property type="entry name" value="CLIP"/>
    <property type="match status" value="1"/>
</dbReference>
<keyword evidence="13" id="KW-1185">Reference proteome</keyword>
<dbReference type="SMART" id="SM00680">
    <property type="entry name" value="CLIP"/>
    <property type="match status" value="1"/>
</dbReference>
<feature type="domain" description="Clip" evidence="11">
    <location>
        <begin position="26"/>
        <end position="74"/>
    </location>
</feature>
<dbReference type="SUPFAM" id="SSF50494">
    <property type="entry name" value="Trypsin-like serine proteases"/>
    <property type="match status" value="1"/>
</dbReference>
<evidence type="ECO:0000256" key="5">
    <source>
        <dbReference type="ARBA" id="ARBA00023157"/>
    </source>
</evidence>
<comment type="domain">
    <text evidence="8">The clip domain consists of 35-55 residues which are 'knitted' together usually by 3 conserved disulfide bonds forming a clip-like compact structure.</text>
</comment>
<evidence type="ECO:0000259" key="11">
    <source>
        <dbReference type="PROSITE" id="PS51888"/>
    </source>
</evidence>
<keyword evidence="5" id="KW-1015">Disulfide bond</keyword>
<reference evidence="12" key="2">
    <citation type="submission" date="2025-05" db="UniProtKB">
        <authorList>
            <consortium name="EnsemblMetazoa"/>
        </authorList>
    </citation>
    <scope>IDENTIFICATION</scope>
    <source>
        <strain evidence="12">Foshan</strain>
    </source>
</reference>
<evidence type="ECO:0000256" key="9">
    <source>
        <dbReference type="SAM" id="Phobius"/>
    </source>
</evidence>
<evidence type="ECO:0000256" key="1">
    <source>
        <dbReference type="ARBA" id="ARBA00022670"/>
    </source>
</evidence>
<organism evidence="12 13">
    <name type="scientific">Aedes albopictus</name>
    <name type="common">Asian tiger mosquito</name>
    <name type="synonym">Stegomyia albopicta</name>
    <dbReference type="NCBI Taxonomy" id="7160"/>
    <lineage>
        <taxon>Eukaryota</taxon>
        <taxon>Metazoa</taxon>
        <taxon>Ecdysozoa</taxon>
        <taxon>Arthropoda</taxon>
        <taxon>Hexapoda</taxon>
        <taxon>Insecta</taxon>
        <taxon>Pterygota</taxon>
        <taxon>Neoptera</taxon>
        <taxon>Endopterygota</taxon>
        <taxon>Diptera</taxon>
        <taxon>Nematocera</taxon>
        <taxon>Culicoidea</taxon>
        <taxon>Culicidae</taxon>
        <taxon>Culicinae</taxon>
        <taxon>Aedini</taxon>
        <taxon>Aedes</taxon>
        <taxon>Stegomyia</taxon>
    </lineage>
</organism>
<keyword evidence="9" id="KW-0812">Transmembrane</keyword>
<keyword evidence="9" id="KW-0472">Membrane</keyword>
<keyword evidence="8" id="KW-0964">Secreted</keyword>
<dbReference type="CDD" id="cd00190">
    <property type="entry name" value="Tryp_SPc"/>
    <property type="match status" value="1"/>
</dbReference>
<sequence>MALSRLFYIWLICTIGFVGSMRAYIPCRTIDGLQGKCVPVTNCQWILSKAMVVGDALQRSECDHASDSTPLVCCPRWRNSEKCGQALSNSEHRSFPWVVSIVYRVKKKTFSQRCTGSLISSQYALTVAHCIVDLQFILKPYSIRVRRDVSYKDYEILRIIVYPNYNRFDLNKHHDVALLKLADKVEFDNFVQPICLIREEDQLSSLIEGQMFTIFSKGPPEADQMSRQKRPIEIPLRNASVCEKIYKQIRVDLSPSQLCVGGDPGKDSCRGDSGGPLMMAQASADSSSRARWYQVGLVSLGPEQCGGMIPGIYVKLADYQDWIEATVDEVD</sequence>
<dbReference type="Gene3D" id="3.30.1640.30">
    <property type="match status" value="1"/>
</dbReference>
<evidence type="ECO:0000256" key="3">
    <source>
        <dbReference type="ARBA" id="ARBA00022801"/>
    </source>
</evidence>
<dbReference type="PROSITE" id="PS50240">
    <property type="entry name" value="TRYPSIN_DOM"/>
    <property type="match status" value="1"/>
</dbReference>
<dbReference type="InterPro" id="IPR033116">
    <property type="entry name" value="TRYPSIN_SER"/>
</dbReference>
<keyword evidence="2" id="KW-0732">Signal</keyword>
<dbReference type="InterPro" id="IPR051487">
    <property type="entry name" value="Ser/Thr_Proteases_Immune/Dev"/>
</dbReference>
<evidence type="ECO:0000256" key="2">
    <source>
        <dbReference type="ARBA" id="ARBA00022729"/>
    </source>
</evidence>
<keyword evidence="6" id="KW-0325">Glycoprotein</keyword>
<dbReference type="InterPro" id="IPR022700">
    <property type="entry name" value="CLIP"/>
</dbReference>
<feature type="domain" description="Peptidase S1" evidence="10">
    <location>
        <begin position="52"/>
        <end position="328"/>
    </location>
</feature>
<keyword evidence="9" id="KW-1133">Transmembrane helix</keyword>
<keyword evidence="3 8" id="KW-0378">Hydrolase</keyword>
<feature type="transmembrane region" description="Helical" evidence="9">
    <location>
        <begin position="7"/>
        <end position="25"/>
    </location>
</feature>
<dbReference type="Pfam" id="PF12032">
    <property type="entry name" value="CLIP"/>
    <property type="match status" value="1"/>
</dbReference>
<proteinExistence type="inferred from homology"/>
<accession>A0ABM1ZDY5</accession>
<keyword evidence="4 8" id="KW-0720">Serine protease</keyword>
<dbReference type="Proteomes" id="UP000069940">
    <property type="component" value="Unassembled WGS sequence"/>
</dbReference>
<dbReference type="PANTHER" id="PTHR24256">
    <property type="entry name" value="TRYPTASE-RELATED"/>
    <property type="match status" value="1"/>
</dbReference>
<evidence type="ECO:0000256" key="7">
    <source>
        <dbReference type="ARBA" id="ARBA00024195"/>
    </source>
</evidence>
<evidence type="ECO:0000256" key="4">
    <source>
        <dbReference type="ARBA" id="ARBA00022825"/>
    </source>
</evidence>
<name>A0ABM1ZDY5_AEDAL</name>
<dbReference type="InterPro" id="IPR043504">
    <property type="entry name" value="Peptidase_S1_PA_chymotrypsin"/>
</dbReference>
<evidence type="ECO:0000259" key="10">
    <source>
        <dbReference type="PROSITE" id="PS50240"/>
    </source>
</evidence>
<dbReference type="Gene3D" id="2.40.10.10">
    <property type="entry name" value="Trypsin-like serine proteases"/>
    <property type="match status" value="2"/>
</dbReference>
<dbReference type="Pfam" id="PF00089">
    <property type="entry name" value="Trypsin"/>
    <property type="match status" value="1"/>
</dbReference>
<dbReference type="EnsemblMetazoa" id="AALFPA23_017556.R25679">
    <property type="protein sequence ID" value="AALFPA23_017556.P25679"/>
    <property type="gene ID" value="AALFPA23_017556"/>
</dbReference>
<dbReference type="PROSITE" id="PS00135">
    <property type="entry name" value="TRYPSIN_SER"/>
    <property type="match status" value="1"/>
</dbReference>
<dbReference type="PRINTS" id="PR00722">
    <property type="entry name" value="CHYMOTRYPSIN"/>
</dbReference>
<evidence type="ECO:0000313" key="13">
    <source>
        <dbReference type="Proteomes" id="UP000069940"/>
    </source>
</evidence>
<reference evidence="13" key="1">
    <citation type="journal article" date="2015" name="Proc. Natl. Acad. Sci. U.S.A.">
        <title>Genome sequence of the Asian Tiger mosquito, Aedes albopictus, reveals insights into its biology, genetics, and evolution.</title>
        <authorList>
            <person name="Chen X.G."/>
            <person name="Jiang X."/>
            <person name="Gu J."/>
            <person name="Xu M."/>
            <person name="Wu Y."/>
            <person name="Deng Y."/>
            <person name="Zhang C."/>
            <person name="Bonizzoni M."/>
            <person name="Dermauw W."/>
            <person name="Vontas J."/>
            <person name="Armbruster P."/>
            <person name="Huang X."/>
            <person name="Yang Y."/>
            <person name="Zhang H."/>
            <person name="He W."/>
            <person name="Peng H."/>
            <person name="Liu Y."/>
            <person name="Wu K."/>
            <person name="Chen J."/>
            <person name="Lirakis M."/>
            <person name="Topalis P."/>
            <person name="Van Leeuwen T."/>
            <person name="Hall A.B."/>
            <person name="Jiang X."/>
            <person name="Thorpe C."/>
            <person name="Mueller R.L."/>
            <person name="Sun C."/>
            <person name="Waterhouse R.M."/>
            <person name="Yan G."/>
            <person name="Tu Z.J."/>
            <person name="Fang X."/>
            <person name="James A.A."/>
        </authorList>
    </citation>
    <scope>NUCLEOTIDE SEQUENCE [LARGE SCALE GENOMIC DNA]</scope>
    <source>
        <strain evidence="13">Foshan</strain>
    </source>
</reference>
<keyword evidence="1 8" id="KW-0645">Protease</keyword>
<dbReference type="SMART" id="SM00020">
    <property type="entry name" value="Tryp_SPc"/>
    <property type="match status" value="1"/>
</dbReference>
<dbReference type="GeneID" id="109427932"/>